<keyword evidence="3 5" id="KW-0238">DNA-binding</keyword>
<dbReference type="PROSITE" id="PS50977">
    <property type="entry name" value="HTH_TETR_2"/>
    <property type="match status" value="1"/>
</dbReference>
<dbReference type="InterPro" id="IPR036271">
    <property type="entry name" value="Tet_transcr_reg_TetR-rel_C_sf"/>
</dbReference>
<keyword evidence="2" id="KW-0805">Transcription regulation</keyword>
<evidence type="ECO:0000313" key="8">
    <source>
        <dbReference type="Proteomes" id="UP001201873"/>
    </source>
</evidence>
<dbReference type="EMBL" id="JALKFT010000017">
    <property type="protein sequence ID" value="MCK9877406.1"/>
    <property type="molecule type" value="Genomic_DNA"/>
</dbReference>
<protein>
    <submittedName>
        <fullName evidence="7">TetR/AcrR family transcriptional regulator</fullName>
    </submittedName>
</protein>
<evidence type="ECO:0000313" key="7">
    <source>
        <dbReference type="EMBL" id="MCK9877406.1"/>
    </source>
</evidence>
<sequence>MTEERSGAGDPARTLALLWGKAATAPRRGPTRQLTLATVLDTAMALADRSGLTALTMRELARELGVVPMTLYTYVPGKAELLDLMLDTLYQRMPRTDTTGAPWRARLTAVAGENRELFTTHPWAVGVSTSRPPLGPGLMAKYEHELSAFDGLALSDVERDDCLTYLLSFVQANARQAHQHSLAAREGTDEQWWTRIAPLLAEVLDPHRYPLASRVGTAAGEAHGGTLDPEHAYHFGLARVLDGLAVLIATAATRATAPDG</sequence>
<evidence type="ECO:0000256" key="5">
    <source>
        <dbReference type="PROSITE-ProRule" id="PRU00335"/>
    </source>
</evidence>
<evidence type="ECO:0000256" key="3">
    <source>
        <dbReference type="ARBA" id="ARBA00023125"/>
    </source>
</evidence>
<dbReference type="InterPro" id="IPR004111">
    <property type="entry name" value="Repressor_TetR_C"/>
</dbReference>
<reference evidence="7 8" key="1">
    <citation type="submission" date="2022-04" db="EMBL/GenBank/DDBJ databases">
        <title>Genome diversity in the genus Frankia.</title>
        <authorList>
            <person name="Carlos-Shanley C."/>
            <person name="Hahn D."/>
        </authorList>
    </citation>
    <scope>NUCLEOTIDE SEQUENCE [LARGE SCALE GENOMIC DNA]</scope>
    <source>
        <strain evidence="7 8">Ag45/Mut15</strain>
    </source>
</reference>
<dbReference type="PANTHER" id="PTHR30055">
    <property type="entry name" value="HTH-TYPE TRANSCRIPTIONAL REGULATOR RUTR"/>
    <property type="match status" value="1"/>
</dbReference>
<keyword evidence="8" id="KW-1185">Reference proteome</keyword>
<keyword evidence="1" id="KW-0678">Repressor</keyword>
<feature type="DNA-binding region" description="H-T-H motif" evidence="5">
    <location>
        <begin position="56"/>
        <end position="75"/>
    </location>
</feature>
<name>A0ABT0K0T9_9ACTN</name>
<dbReference type="InterPro" id="IPR001647">
    <property type="entry name" value="HTH_TetR"/>
</dbReference>
<evidence type="ECO:0000259" key="6">
    <source>
        <dbReference type="PROSITE" id="PS50977"/>
    </source>
</evidence>
<accession>A0ABT0K0T9</accession>
<dbReference type="Gene3D" id="1.10.10.60">
    <property type="entry name" value="Homeodomain-like"/>
    <property type="match status" value="1"/>
</dbReference>
<evidence type="ECO:0000256" key="4">
    <source>
        <dbReference type="ARBA" id="ARBA00023163"/>
    </source>
</evidence>
<organism evidence="7 8">
    <name type="scientific">Frankia umida</name>
    <dbReference type="NCBI Taxonomy" id="573489"/>
    <lineage>
        <taxon>Bacteria</taxon>
        <taxon>Bacillati</taxon>
        <taxon>Actinomycetota</taxon>
        <taxon>Actinomycetes</taxon>
        <taxon>Frankiales</taxon>
        <taxon>Frankiaceae</taxon>
        <taxon>Frankia</taxon>
    </lineage>
</organism>
<dbReference type="Gene3D" id="1.10.357.10">
    <property type="entry name" value="Tetracycline Repressor, domain 2"/>
    <property type="match status" value="1"/>
</dbReference>
<evidence type="ECO:0000256" key="2">
    <source>
        <dbReference type="ARBA" id="ARBA00023015"/>
    </source>
</evidence>
<comment type="caution">
    <text evidence="7">The sequence shown here is derived from an EMBL/GenBank/DDBJ whole genome shotgun (WGS) entry which is preliminary data.</text>
</comment>
<dbReference type="Proteomes" id="UP001201873">
    <property type="component" value="Unassembled WGS sequence"/>
</dbReference>
<dbReference type="SUPFAM" id="SSF46689">
    <property type="entry name" value="Homeodomain-like"/>
    <property type="match status" value="1"/>
</dbReference>
<evidence type="ECO:0000256" key="1">
    <source>
        <dbReference type="ARBA" id="ARBA00022491"/>
    </source>
</evidence>
<dbReference type="PRINTS" id="PR00400">
    <property type="entry name" value="TETREPRESSOR"/>
</dbReference>
<dbReference type="PANTHER" id="PTHR30055:SF151">
    <property type="entry name" value="TRANSCRIPTIONAL REGULATORY PROTEIN"/>
    <property type="match status" value="1"/>
</dbReference>
<proteinExistence type="predicted"/>
<dbReference type="Pfam" id="PF00440">
    <property type="entry name" value="TetR_N"/>
    <property type="match status" value="1"/>
</dbReference>
<feature type="domain" description="HTH tetR-type" evidence="6">
    <location>
        <begin position="33"/>
        <end position="93"/>
    </location>
</feature>
<gene>
    <name evidence="7" type="ORF">MXD59_16790</name>
</gene>
<dbReference type="Pfam" id="PF02909">
    <property type="entry name" value="TetR_C_1"/>
    <property type="match status" value="1"/>
</dbReference>
<dbReference type="InterPro" id="IPR003012">
    <property type="entry name" value="Tet_transcr_reg_TetR"/>
</dbReference>
<dbReference type="InterPro" id="IPR050109">
    <property type="entry name" value="HTH-type_TetR-like_transc_reg"/>
</dbReference>
<keyword evidence="4" id="KW-0804">Transcription</keyword>
<dbReference type="SUPFAM" id="SSF48498">
    <property type="entry name" value="Tetracyclin repressor-like, C-terminal domain"/>
    <property type="match status" value="1"/>
</dbReference>
<dbReference type="InterPro" id="IPR009057">
    <property type="entry name" value="Homeodomain-like_sf"/>
</dbReference>